<reference evidence="2 3" key="1">
    <citation type="journal article" date="2018" name="Evol. Lett.">
        <title>Horizontal gene cluster transfer increased hallucinogenic mushroom diversity.</title>
        <authorList>
            <person name="Reynolds H.T."/>
            <person name="Vijayakumar V."/>
            <person name="Gluck-Thaler E."/>
            <person name="Korotkin H.B."/>
            <person name="Matheny P.B."/>
            <person name="Slot J.C."/>
        </authorList>
    </citation>
    <scope>NUCLEOTIDE SEQUENCE [LARGE SCALE GENOMIC DNA]</scope>
    <source>
        <strain evidence="2 3">SRW20</strain>
    </source>
</reference>
<dbReference type="AlphaFoldDB" id="A0A409WX61"/>
<protein>
    <recommendedName>
        <fullName evidence="4">BTB domain-containing protein</fullName>
    </recommendedName>
</protein>
<evidence type="ECO:0000313" key="3">
    <source>
        <dbReference type="Proteomes" id="UP000284706"/>
    </source>
</evidence>
<evidence type="ECO:0000256" key="1">
    <source>
        <dbReference type="SAM" id="MobiDB-lite"/>
    </source>
</evidence>
<keyword evidence="3" id="KW-1185">Reference proteome</keyword>
<dbReference type="EMBL" id="NHYE01004656">
    <property type="protein sequence ID" value="PPQ83113.1"/>
    <property type="molecule type" value="Genomic_DNA"/>
</dbReference>
<organism evidence="2 3">
    <name type="scientific">Gymnopilus dilepis</name>
    <dbReference type="NCBI Taxonomy" id="231916"/>
    <lineage>
        <taxon>Eukaryota</taxon>
        <taxon>Fungi</taxon>
        <taxon>Dikarya</taxon>
        <taxon>Basidiomycota</taxon>
        <taxon>Agaricomycotina</taxon>
        <taxon>Agaricomycetes</taxon>
        <taxon>Agaricomycetidae</taxon>
        <taxon>Agaricales</taxon>
        <taxon>Agaricineae</taxon>
        <taxon>Hymenogastraceae</taxon>
        <taxon>Gymnopilus</taxon>
    </lineage>
</organism>
<evidence type="ECO:0008006" key="4">
    <source>
        <dbReference type="Google" id="ProtNLM"/>
    </source>
</evidence>
<dbReference type="OrthoDB" id="3199068at2759"/>
<dbReference type="Proteomes" id="UP000284706">
    <property type="component" value="Unassembled WGS sequence"/>
</dbReference>
<feature type="region of interest" description="Disordered" evidence="1">
    <location>
        <begin position="175"/>
        <end position="226"/>
    </location>
</feature>
<proteinExistence type="predicted"/>
<dbReference type="InParanoid" id="A0A409WX61"/>
<sequence length="488" mass="57230">MIQHHAESPDFADIYNLKPVGQGTGDPITLEQIDPDDFRNLLKALYPLSTTLKLTLTKEEWISVLILSTEWRFLRLRKVAKTHLESLPDLTSLDRITLGRKVRIAPWVIEGFANMVRREETISDDEAIDIDCDVVTTCYKLFRLRELRITGRLTSSTSGVENTFREELDRIRSDEKTFDNEQIAKMHEDKLREEEERREKEAEEKRHKEEQDRQREEERRRREEEEMFARDEIERLRAEEEAEAERRALLTPQENERISNGKNKKAIQCDETYYIPGAFVVFKVEDCLFRLPSYIFANESEVFEGMFLLPQPGEALEVEVSTISDPIIISGERSEDFRSLARALYPKIPYVPWSLSTSEWLSVLKLATKWYFLRLRETAIGELERLRQLTSVEKVRYGRRYKISSWVVEGLRGLVNRDATITDDEAVELDTDTIMTAYRLYRAREQRILHGSRWDWVDSDVMYTDSVEGDFKEELDSIRADQSGYSLA</sequence>
<evidence type="ECO:0000313" key="2">
    <source>
        <dbReference type="EMBL" id="PPQ83113.1"/>
    </source>
</evidence>
<comment type="caution">
    <text evidence="2">The sequence shown here is derived from an EMBL/GenBank/DDBJ whole genome shotgun (WGS) entry which is preliminary data.</text>
</comment>
<gene>
    <name evidence="2" type="ORF">CVT26_008771</name>
</gene>
<name>A0A409WX61_9AGAR</name>
<accession>A0A409WX61</accession>
<dbReference type="STRING" id="231916.A0A409WX61"/>